<dbReference type="EC" id="2.3.2.2" evidence="2"/>
<keyword evidence="2" id="KW-0808">Transferase</keyword>
<organism evidence="2">
    <name type="scientific">uncultured Acetobacteraceae bacterium</name>
    <dbReference type="NCBI Taxonomy" id="169975"/>
    <lineage>
        <taxon>Bacteria</taxon>
        <taxon>Pseudomonadati</taxon>
        <taxon>Pseudomonadota</taxon>
        <taxon>Alphaproteobacteria</taxon>
        <taxon>Acetobacterales</taxon>
        <taxon>Acetobacteraceae</taxon>
        <taxon>environmental samples</taxon>
    </lineage>
</organism>
<evidence type="ECO:0000313" key="2">
    <source>
        <dbReference type="EMBL" id="CAA9245638.1"/>
    </source>
</evidence>
<protein>
    <submittedName>
        <fullName evidence="2">Gamma-glutamyltranspeptidase @ Glutathione hydrolase</fullName>
        <ecNumber evidence="2">2.3.2.2</ecNumber>
        <ecNumber evidence="2">3.4.19.13</ecNumber>
    </submittedName>
</protein>
<feature type="compositionally biased region" description="Basic and acidic residues" evidence="1">
    <location>
        <begin position="69"/>
        <end position="81"/>
    </location>
</feature>
<name>A0A6J4I972_9PROT</name>
<feature type="region of interest" description="Disordered" evidence="1">
    <location>
        <begin position="1"/>
        <end position="41"/>
    </location>
</feature>
<dbReference type="GO" id="GO:0103068">
    <property type="term" value="F:leukotriene C4 gamma-glutamyl transferase activity"/>
    <property type="evidence" value="ECO:0007669"/>
    <property type="project" value="UniProtKB-EC"/>
</dbReference>
<proteinExistence type="predicted"/>
<feature type="compositionally biased region" description="Gly residues" evidence="1">
    <location>
        <begin position="1"/>
        <end position="14"/>
    </location>
</feature>
<keyword evidence="2" id="KW-0378">Hydrolase</keyword>
<evidence type="ECO:0000256" key="1">
    <source>
        <dbReference type="SAM" id="MobiDB-lite"/>
    </source>
</evidence>
<sequence>DGHPAGVGGRGGGAAPRRQRHRRGDRGRGGAGPQRAAVERDRRRALALLRRGDEGCDEFRRARNHAGGGRREPVSRRDGHAARLPHGGVQRAVCRRAGDGRALGAPSNRYGPIPL</sequence>
<keyword evidence="2" id="KW-0012">Acyltransferase</keyword>
<feature type="non-terminal residue" evidence="2">
    <location>
        <position position="115"/>
    </location>
</feature>
<dbReference type="GO" id="GO:0036374">
    <property type="term" value="F:glutathione hydrolase activity"/>
    <property type="evidence" value="ECO:0007669"/>
    <property type="project" value="UniProtKB-EC"/>
</dbReference>
<dbReference type="AlphaFoldDB" id="A0A6J4I972"/>
<gene>
    <name evidence="2" type="ORF">AVDCRST_MAG08-1839</name>
</gene>
<reference evidence="2" key="1">
    <citation type="submission" date="2020-02" db="EMBL/GenBank/DDBJ databases">
        <authorList>
            <person name="Meier V. D."/>
        </authorList>
    </citation>
    <scope>NUCLEOTIDE SEQUENCE</scope>
    <source>
        <strain evidence="2">AVDCRST_MAG08</strain>
    </source>
</reference>
<feature type="non-terminal residue" evidence="2">
    <location>
        <position position="1"/>
    </location>
</feature>
<dbReference type="EC" id="3.4.19.13" evidence="2"/>
<dbReference type="EMBL" id="CADCTG010000153">
    <property type="protein sequence ID" value="CAA9245638.1"/>
    <property type="molecule type" value="Genomic_DNA"/>
</dbReference>
<feature type="region of interest" description="Disordered" evidence="1">
    <location>
        <begin position="60"/>
        <end position="89"/>
    </location>
</feature>
<accession>A0A6J4I972</accession>